<accession>A0ACB8B342</accession>
<proteinExistence type="predicted"/>
<feature type="non-terminal residue" evidence="1">
    <location>
        <position position="1"/>
    </location>
</feature>
<name>A0ACB8B342_9AGAM</name>
<dbReference type="EMBL" id="MU266689">
    <property type="protein sequence ID" value="KAH7919157.1"/>
    <property type="molecule type" value="Genomic_DNA"/>
</dbReference>
<keyword evidence="2" id="KW-1185">Reference proteome</keyword>
<gene>
    <name evidence="1" type="ORF">BV22DRAFT_998106</name>
</gene>
<sequence length="58" mass="6898">FPPCEMSRPGPVVTPHGEQEWMVERIIDKWRRGRGHQYLVWWSGYGAEADEWLPQCEL</sequence>
<protein>
    <submittedName>
        <fullName evidence="1">Uncharacterized protein</fullName>
    </submittedName>
</protein>
<comment type="caution">
    <text evidence="1">The sequence shown here is derived from an EMBL/GenBank/DDBJ whole genome shotgun (WGS) entry which is preliminary data.</text>
</comment>
<dbReference type="Proteomes" id="UP000790709">
    <property type="component" value="Unassembled WGS sequence"/>
</dbReference>
<evidence type="ECO:0000313" key="2">
    <source>
        <dbReference type="Proteomes" id="UP000790709"/>
    </source>
</evidence>
<feature type="non-terminal residue" evidence="1">
    <location>
        <position position="58"/>
    </location>
</feature>
<evidence type="ECO:0000313" key="1">
    <source>
        <dbReference type="EMBL" id="KAH7919157.1"/>
    </source>
</evidence>
<organism evidence="1 2">
    <name type="scientific">Leucogyrophana mollusca</name>
    <dbReference type="NCBI Taxonomy" id="85980"/>
    <lineage>
        <taxon>Eukaryota</taxon>
        <taxon>Fungi</taxon>
        <taxon>Dikarya</taxon>
        <taxon>Basidiomycota</taxon>
        <taxon>Agaricomycotina</taxon>
        <taxon>Agaricomycetes</taxon>
        <taxon>Agaricomycetidae</taxon>
        <taxon>Boletales</taxon>
        <taxon>Boletales incertae sedis</taxon>
        <taxon>Leucogyrophana</taxon>
    </lineage>
</organism>
<reference evidence="1" key="1">
    <citation type="journal article" date="2021" name="New Phytol.">
        <title>Evolutionary innovations through gain and loss of genes in the ectomycorrhizal Boletales.</title>
        <authorList>
            <person name="Wu G."/>
            <person name="Miyauchi S."/>
            <person name="Morin E."/>
            <person name="Kuo A."/>
            <person name="Drula E."/>
            <person name="Varga T."/>
            <person name="Kohler A."/>
            <person name="Feng B."/>
            <person name="Cao Y."/>
            <person name="Lipzen A."/>
            <person name="Daum C."/>
            <person name="Hundley H."/>
            <person name="Pangilinan J."/>
            <person name="Johnson J."/>
            <person name="Barry K."/>
            <person name="LaButti K."/>
            <person name="Ng V."/>
            <person name="Ahrendt S."/>
            <person name="Min B."/>
            <person name="Choi I.G."/>
            <person name="Park H."/>
            <person name="Plett J.M."/>
            <person name="Magnuson J."/>
            <person name="Spatafora J.W."/>
            <person name="Nagy L.G."/>
            <person name="Henrissat B."/>
            <person name="Grigoriev I.V."/>
            <person name="Yang Z.L."/>
            <person name="Xu J."/>
            <person name="Martin F.M."/>
        </authorList>
    </citation>
    <scope>NUCLEOTIDE SEQUENCE</scope>
    <source>
        <strain evidence="1">KUC20120723A-06</strain>
    </source>
</reference>